<name>A0A9D4DIU9_DREPO</name>
<evidence type="ECO:0000313" key="2">
    <source>
        <dbReference type="Proteomes" id="UP000828390"/>
    </source>
</evidence>
<reference evidence="1" key="2">
    <citation type="submission" date="2020-11" db="EMBL/GenBank/DDBJ databases">
        <authorList>
            <person name="McCartney M.A."/>
            <person name="Auch B."/>
            <person name="Kono T."/>
            <person name="Mallez S."/>
            <person name="Becker A."/>
            <person name="Gohl D.M."/>
            <person name="Silverstein K.A.T."/>
            <person name="Koren S."/>
            <person name="Bechman K.B."/>
            <person name="Herman A."/>
            <person name="Abrahante J.E."/>
            <person name="Garbe J."/>
        </authorList>
    </citation>
    <scope>NUCLEOTIDE SEQUENCE</scope>
    <source>
        <strain evidence="1">Duluth1</strain>
        <tissue evidence="1">Whole animal</tissue>
    </source>
</reference>
<organism evidence="1 2">
    <name type="scientific">Dreissena polymorpha</name>
    <name type="common">Zebra mussel</name>
    <name type="synonym">Mytilus polymorpha</name>
    <dbReference type="NCBI Taxonomy" id="45954"/>
    <lineage>
        <taxon>Eukaryota</taxon>
        <taxon>Metazoa</taxon>
        <taxon>Spiralia</taxon>
        <taxon>Lophotrochozoa</taxon>
        <taxon>Mollusca</taxon>
        <taxon>Bivalvia</taxon>
        <taxon>Autobranchia</taxon>
        <taxon>Heteroconchia</taxon>
        <taxon>Euheterodonta</taxon>
        <taxon>Imparidentia</taxon>
        <taxon>Neoheterodontei</taxon>
        <taxon>Myida</taxon>
        <taxon>Dreissenoidea</taxon>
        <taxon>Dreissenidae</taxon>
        <taxon>Dreissena</taxon>
    </lineage>
</organism>
<reference evidence="1" key="1">
    <citation type="journal article" date="2019" name="bioRxiv">
        <title>The Genome of the Zebra Mussel, Dreissena polymorpha: A Resource for Invasive Species Research.</title>
        <authorList>
            <person name="McCartney M.A."/>
            <person name="Auch B."/>
            <person name="Kono T."/>
            <person name="Mallez S."/>
            <person name="Zhang Y."/>
            <person name="Obille A."/>
            <person name="Becker A."/>
            <person name="Abrahante J.E."/>
            <person name="Garbe J."/>
            <person name="Badalamenti J.P."/>
            <person name="Herman A."/>
            <person name="Mangelson H."/>
            <person name="Liachko I."/>
            <person name="Sullivan S."/>
            <person name="Sone E.D."/>
            <person name="Koren S."/>
            <person name="Silverstein K.A.T."/>
            <person name="Beckman K.B."/>
            <person name="Gohl D.M."/>
        </authorList>
    </citation>
    <scope>NUCLEOTIDE SEQUENCE</scope>
    <source>
        <strain evidence="1">Duluth1</strain>
        <tissue evidence="1">Whole animal</tissue>
    </source>
</reference>
<gene>
    <name evidence="1" type="ORF">DPMN_184477</name>
</gene>
<dbReference type="EMBL" id="JAIWYP010000010">
    <property type="protein sequence ID" value="KAH3749961.1"/>
    <property type="molecule type" value="Genomic_DNA"/>
</dbReference>
<keyword evidence="2" id="KW-1185">Reference proteome</keyword>
<dbReference type="Gene3D" id="2.120.10.30">
    <property type="entry name" value="TolB, C-terminal domain"/>
    <property type="match status" value="1"/>
</dbReference>
<accession>A0A9D4DIU9</accession>
<dbReference type="SUPFAM" id="SSF101898">
    <property type="entry name" value="NHL repeat"/>
    <property type="match status" value="1"/>
</dbReference>
<dbReference type="InterPro" id="IPR011042">
    <property type="entry name" value="6-blade_b-propeller_TolB-like"/>
</dbReference>
<proteinExistence type="predicted"/>
<sequence length="178" mass="19565">MITVRNNRLEEGRKLQLPQTCVGTAHHEGALYITSFTALYQYTLTGTLVKKLYEDTTGSNTVYKCAVNLMGDKIYVTNMVKHTLLTLGMDGTVISTFSDIDLKVQRGVYVTADRTLLVCGYGSNNIIQVDSEGKKKLVTLATEKDGVKKPCSVTYSCITDSVIVGFESTDNVMVFNVP</sequence>
<protein>
    <submittedName>
        <fullName evidence="1">Uncharacterized protein</fullName>
    </submittedName>
</protein>
<evidence type="ECO:0000313" key="1">
    <source>
        <dbReference type="EMBL" id="KAH3749961.1"/>
    </source>
</evidence>
<dbReference type="Proteomes" id="UP000828390">
    <property type="component" value="Unassembled WGS sequence"/>
</dbReference>
<dbReference type="AlphaFoldDB" id="A0A9D4DIU9"/>
<comment type="caution">
    <text evidence="1">The sequence shown here is derived from an EMBL/GenBank/DDBJ whole genome shotgun (WGS) entry which is preliminary data.</text>
</comment>